<dbReference type="Proteomes" id="UP000253940">
    <property type="component" value="Chromosome"/>
</dbReference>
<accession>A0A345P836</accession>
<dbReference type="AlphaFoldDB" id="A0A345P836"/>
<proteinExistence type="predicted"/>
<sequence length="168" mass="18675">MRASTMTLPVVQLPLLNLSTHPFDLLLAGLGLRMIQLAYTSPEFKTILENRSFTIQIESQDGIARNFTVLNNQVTMASGLAPKPDFTLRFKDGETAIQILKQGNPAAFMTGMQDGSVQMEGDFSLLMWFNQASKMIVPKIPKPILAKVKPALKHARKLQSRFTRARSA</sequence>
<gene>
    <name evidence="1" type="ORF">HYN46_11705</name>
</gene>
<organism evidence="1 2">
    <name type="scientific">Aquirhabdus parva</name>
    <dbReference type="NCBI Taxonomy" id="2283318"/>
    <lineage>
        <taxon>Bacteria</taxon>
        <taxon>Pseudomonadati</taxon>
        <taxon>Pseudomonadota</taxon>
        <taxon>Gammaproteobacteria</taxon>
        <taxon>Moraxellales</taxon>
        <taxon>Moraxellaceae</taxon>
        <taxon>Aquirhabdus</taxon>
    </lineage>
</organism>
<dbReference type="OrthoDB" id="6711779at2"/>
<evidence type="ECO:0000313" key="2">
    <source>
        <dbReference type="Proteomes" id="UP000253940"/>
    </source>
</evidence>
<reference evidence="1 2" key="1">
    <citation type="submission" date="2018-07" db="EMBL/GenBank/DDBJ databases">
        <title>Genome sequencing of Moraxellaceae gen. HYN0046.</title>
        <authorList>
            <person name="Kim M."/>
            <person name="Yi H."/>
        </authorList>
    </citation>
    <scope>NUCLEOTIDE SEQUENCE [LARGE SCALE GENOMIC DNA]</scope>
    <source>
        <strain evidence="1 2">HYN0046</strain>
    </source>
</reference>
<dbReference type="KEGG" id="mbah:HYN46_11705"/>
<keyword evidence="2" id="KW-1185">Reference proteome</keyword>
<dbReference type="EMBL" id="CP031222">
    <property type="protein sequence ID" value="AXI03445.1"/>
    <property type="molecule type" value="Genomic_DNA"/>
</dbReference>
<dbReference type="InterPro" id="IPR036527">
    <property type="entry name" value="SCP2_sterol-bd_dom_sf"/>
</dbReference>
<protein>
    <submittedName>
        <fullName evidence="1">SCP-2 sterol transfer family protein</fullName>
    </submittedName>
</protein>
<name>A0A345P836_9GAMM</name>
<dbReference type="Gene3D" id="3.30.1050.10">
    <property type="entry name" value="SCP2 sterol-binding domain"/>
    <property type="match status" value="1"/>
</dbReference>
<evidence type="ECO:0000313" key="1">
    <source>
        <dbReference type="EMBL" id="AXI03445.1"/>
    </source>
</evidence>